<feature type="non-terminal residue" evidence="2">
    <location>
        <position position="102"/>
    </location>
</feature>
<reference evidence="2" key="1">
    <citation type="submission" date="2020-11" db="EMBL/GenBank/DDBJ databases">
        <authorList>
            <person name="Tran Van P."/>
        </authorList>
    </citation>
    <scope>NUCLEOTIDE SEQUENCE</scope>
</reference>
<name>A0A7R9MK46_9ACAR</name>
<dbReference type="OrthoDB" id="5579088at2759"/>
<dbReference type="EMBL" id="OC939613">
    <property type="protein sequence ID" value="CAD7661724.1"/>
    <property type="molecule type" value="Genomic_DNA"/>
</dbReference>
<feature type="transmembrane region" description="Helical" evidence="1">
    <location>
        <begin position="72"/>
        <end position="92"/>
    </location>
</feature>
<dbReference type="EMBL" id="CAJPVJ010024788">
    <property type="protein sequence ID" value="CAG2178860.1"/>
    <property type="molecule type" value="Genomic_DNA"/>
</dbReference>
<dbReference type="Proteomes" id="UP000728032">
    <property type="component" value="Unassembled WGS sequence"/>
</dbReference>
<accession>A0A7R9MK46</accession>
<dbReference type="AlphaFoldDB" id="A0A7R9MK46"/>
<organism evidence="2">
    <name type="scientific">Oppiella nova</name>
    <dbReference type="NCBI Taxonomy" id="334625"/>
    <lineage>
        <taxon>Eukaryota</taxon>
        <taxon>Metazoa</taxon>
        <taxon>Ecdysozoa</taxon>
        <taxon>Arthropoda</taxon>
        <taxon>Chelicerata</taxon>
        <taxon>Arachnida</taxon>
        <taxon>Acari</taxon>
        <taxon>Acariformes</taxon>
        <taxon>Sarcoptiformes</taxon>
        <taxon>Oribatida</taxon>
        <taxon>Brachypylina</taxon>
        <taxon>Oppioidea</taxon>
        <taxon>Oppiidae</taxon>
        <taxon>Oppiella</taxon>
    </lineage>
</organism>
<keyword evidence="1" id="KW-1133">Transmembrane helix</keyword>
<keyword evidence="3" id="KW-1185">Reference proteome</keyword>
<sequence>MAKTKQNQAKLLKFGRQPSQQSFNGKDIASRADPQMKQKLITTNTSLTHVLAMISMGVCRQITNNELIRQRLIVYLSLVLIGGLVNDFTPLITRSFMFKVQK</sequence>
<evidence type="ECO:0000313" key="3">
    <source>
        <dbReference type="Proteomes" id="UP000728032"/>
    </source>
</evidence>
<keyword evidence="1" id="KW-0472">Membrane</keyword>
<evidence type="ECO:0000313" key="2">
    <source>
        <dbReference type="EMBL" id="CAD7661724.1"/>
    </source>
</evidence>
<keyword evidence="1" id="KW-0812">Transmembrane</keyword>
<evidence type="ECO:0000256" key="1">
    <source>
        <dbReference type="SAM" id="Phobius"/>
    </source>
</evidence>
<gene>
    <name evidence="2" type="ORF">ONB1V03_LOCUS18284</name>
</gene>
<proteinExistence type="predicted"/>
<protein>
    <submittedName>
        <fullName evidence="2">Uncharacterized protein</fullName>
    </submittedName>
</protein>